<dbReference type="SUPFAM" id="SSF46785">
    <property type="entry name" value="Winged helix' DNA-binding domain"/>
    <property type="match status" value="1"/>
</dbReference>
<dbReference type="InterPro" id="IPR001034">
    <property type="entry name" value="DeoR_HTH"/>
</dbReference>
<evidence type="ECO:0000256" key="2">
    <source>
        <dbReference type="ARBA" id="ARBA00022491"/>
    </source>
</evidence>
<dbReference type="PRINTS" id="PR00037">
    <property type="entry name" value="HTHLACR"/>
</dbReference>
<keyword evidence="8" id="KW-1185">Reference proteome</keyword>
<organism evidence="7 8">
    <name type="scientific">Enterococcus eurekensis</name>
    <dbReference type="NCBI Taxonomy" id="1159753"/>
    <lineage>
        <taxon>Bacteria</taxon>
        <taxon>Bacillati</taxon>
        <taxon>Bacillota</taxon>
        <taxon>Bacilli</taxon>
        <taxon>Lactobacillales</taxon>
        <taxon>Enterococcaceae</taxon>
        <taxon>Enterococcus</taxon>
    </lineage>
</organism>
<comment type="function">
    <text evidence="5">Repressor of the lactose catabolism operon. Galactose-6-phosphate is the inducer.</text>
</comment>
<dbReference type="SUPFAM" id="SSF100950">
    <property type="entry name" value="NagB/RpiA/CoA transferase-like"/>
    <property type="match status" value="1"/>
</dbReference>
<reference evidence="8" key="1">
    <citation type="journal article" date="2019" name="Int. J. Syst. Evol. Microbiol.">
        <title>The Global Catalogue of Microorganisms (GCM) 10K type strain sequencing project: providing services to taxonomists for standard genome sequencing and annotation.</title>
        <authorList>
            <consortium name="The Broad Institute Genomics Platform"/>
            <consortium name="The Broad Institute Genome Sequencing Center for Infectious Disease"/>
            <person name="Wu L."/>
            <person name="Ma J."/>
        </authorList>
    </citation>
    <scope>NUCLEOTIDE SEQUENCE [LARGE SCALE GENOMIC DNA]</scope>
    <source>
        <strain evidence="8">CGMCC 1.19061</strain>
    </source>
</reference>
<dbReference type="Pfam" id="PF08220">
    <property type="entry name" value="HTH_DeoR"/>
    <property type="match status" value="1"/>
</dbReference>
<comment type="caution">
    <text evidence="7">The sequence shown here is derived from an EMBL/GenBank/DDBJ whole genome shotgun (WGS) entry which is preliminary data.</text>
</comment>
<dbReference type="EMBL" id="JBHSGT010000063">
    <property type="protein sequence ID" value="MFC4711036.1"/>
    <property type="molecule type" value="Genomic_DNA"/>
</dbReference>
<evidence type="ECO:0000256" key="4">
    <source>
        <dbReference type="ARBA" id="ARBA00023163"/>
    </source>
</evidence>
<protein>
    <recommendedName>
        <fullName evidence="1">Lactose phosphotransferase system repressor</fullName>
    </recommendedName>
</protein>
<keyword evidence="4" id="KW-0804">Transcription</keyword>
<dbReference type="PROSITE" id="PS51000">
    <property type="entry name" value="HTH_DEOR_2"/>
    <property type="match status" value="1"/>
</dbReference>
<dbReference type="InterPro" id="IPR014036">
    <property type="entry name" value="DeoR-like_C"/>
</dbReference>
<evidence type="ECO:0000256" key="3">
    <source>
        <dbReference type="ARBA" id="ARBA00023015"/>
    </source>
</evidence>
<evidence type="ECO:0000256" key="5">
    <source>
        <dbReference type="ARBA" id="ARBA00024937"/>
    </source>
</evidence>
<dbReference type="SMART" id="SM00420">
    <property type="entry name" value="HTH_DEOR"/>
    <property type="match status" value="1"/>
</dbReference>
<dbReference type="InterPro" id="IPR036390">
    <property type="entry name" value="WH_DNA-bd_sf"/>
</dbReference>
<evidence type="ECO:0000256" key="1">
    <source>
        <dbReference type="ARBA" id="ARBA00021390"/>
    </source>
</evidence>
<name>A0ABV9M5G2_9ENTE</name>
<keyword evidence="3" id="KW-0805">Transcription regulation</keyword>
<dbReference type="InterPro" id="IPR036388">
    <property type="entry name" value="WH-like_DNA-bd_sf"/>
</dbReference>
<accession>A0ABV9M5G2</accession>
<dbReference type="Gene3D" id="3.40.50.1360">
    <property type="match status" value="1"/>
</dbReference>
<dbReference type="GO" id="GO:0003677">
    <property type="term" value="F:DNA binding"/>
    <property type="evidence" value="ECO:0007669"/>
    <property type="project" value="UniProtKB-KW"/>
</dbReference>
<dbReference type="PANTHER" id="PTHR30363">
    <property type="entry name" value="HTH-TYPE TRANSCRIPTIONAL REGULATOR SRLR-RELATED"/>
    <property type="match status" value="1"/>
</dbReference>
<keyword evidence="2" id="KW-0678">Repressor</keyword>
<evidence type="ECO:0000313" key="8">
    <source>
        <dbReference type="Proteomes" id="UP001596026"/>
    </source>
</evidence>
<dbReference type="InterPro" id="IPR037171">
    <property type="entry name" value="NagB/RpiA_transferase-like"/>
</dbReference>
<dbReference type="PANTHER" id="PTHR30363:SF4">
    <property type="entry name" value="GLYCEROL-3-PHOSPHATE REGULON REPRESSOR"/>
    <property type="match status" value="1"/>
</dbReference>
<gene>
    <name evidence="7" type="ORF">ACFO3L_10525</name>
</gene>
<dbReference type="Gene3D" id="1.10.10.10">
    <property type="entry name" value="Winged helix-like DNA-binding domain superfamily/Winged helix DNA-binding domain"/>
    <property type="match status" value="1"/>
</dbReference>
<keyword evidence="7" id="KW-0238">DNA-binding</keyword>
<dbReference type="SMART" id="SM01134">
    <property type="entry name" value="DeoRC"/>
    <property type="match status" value="1"/>
</dbReference>
<dbReference type="Pfam" id="PF00455">
    <property type="entry name" value="DeoRC"/>
    <property type="match status" value="1"/>
</dbReference>
<evidence type="ECO:0000313" key="7">
    <source>
        <dbReference type="EMBL" id="MFC4711036.1"/>
    </source>
</evidence>
<dbReference type="RefSeq" id="WP_379967156.1">
    <property type="nucleotide sequence ID" value="NZ_JBHSGT010000063.1"/>
</dbReference>
<sequence length="259" mass="29678">MLKTERHQKILNLCETHGIVSVKLIQDNLAVSDMTIRRDLKELADNEQLHRVHGGAQSLNYEYQAAEMSQLRQELSHTEKKQISTNEKNYIAKKAASIIQQTDESIFLGPGTTIELMTEFINISRLRVITNSLPVFNLLKEKDNFELHLIGGEYRNKTGAFVGAMAIEMLNKININKAFIGVNALQDDQVFTFNIEEGNLQQLVLEKATEKYLLADSQKFDEIDFYSFYKLSDVDALFTDSSLDLEVKKDYEQYTKIIN</sequence>
<dbReference type="InterPro" id="IPR050313">
    <property type="entry name" value="Carb_Metab_HTH_regulators"/>
</dbReference>
<feature type="domain" description="HTH deoR-type" evidence="6">
    <location>
        <begin position="3"/>
        <end position="58"/>
    </location>
</feature>
<evidence type="ECO:0000259" key="6">
    <source>
        <dbReference type="PROSITE" id="PS51000"/>
    </source>
</evidence>
<proteinExistence type="predicted"/>
<dbReference type="Proteomes" id="UP001596026">
    <property type="component" value="Unassembled WGS sequence"/>
</dbReference>